<organism evidence="1 2">
    <name type="scientific">Avena sativa</name>
    <name type="common">Oat</name>
    <dbReference type="NCBI Taxonomy" id="4498"/>
    <lineage>
        <taxon>Eukaryota</taxon>
        <taxon>Viridiplantae</taxon>
        <taxon>Streptophyta</taxon>
        <taxon>Embryophyta</taxon>
        <taxon>Tracheophyta</taxon>
        <taxon>Spermatophyta</taxon>
        <taxon>Magnoliopsida</taxon>
        <taxon>Liliopsida</taxon>
        <taxon>Poales</taxon>
        <taxon>Poaceae</taxon>
        <taxon>BOP clade</taxon>
        <taxon>Pooideae</taxon>
        <taxon>Poodae</taxon>
        <taxon>Poeae</taxon>
        <taxon>Poeae Chloroplast Group 1 (Aveneae type)</taxon>
        <taxon>Aveninae</taxon>
        <taxon>Avena</taxon>
    </lineage>
</organism>
<proteinExistence type="predicted"/>
<accession>A0ACD5ZGA8</accession>
<evidence type="ECO:0000313" key="2">
    <source>
        <dbReference type="Proteomes" id="UP001732700"/>
    </source>
</evidence>
<keyword evidence="2" id="KW-1185">Reference proteome</keyword>
<evidence type="ECO:0000313" key="1">
    <source>
        <dbReference type="EnsemblPlants" id="AVESA.00010b.r2.6DG1163120.1.CDS"/>
    </source>
</evidence>
<reference evidence="1" key="2">
    <citation type="submission" date="2025-09" db="UniProtKB">
        <authorList>
            <consortium name="EnsemblPlants"/>
        </authorList>
    </citation>
    <scope>IDENTIFICATION</scope>
</reference>
<dbReference type="Proteomes" id="UP001732700">
    <property type="component" value="Chromosome 6D"/>
</dbReference>
<protein>
    <submittedName>
        <fullName evidence="1">Uncharacterized protein</fullName>
    </submittedName>
</protein>
<dbReference type="EnsemblPlants" id="AVESA.00010b.r2.6DG1163120.1">
    <property type="protein sequence ID" value="AVESA.00010b.r2.6DG1163120.1.CDS"/>
    <property type="gene ID" value="AVESA.00010b.r2.6DG1163120"/>
</dbReference>
<name>A0ACD5ZGA8_AVESA</name>
<sequence length="892" mass="101724">MSRHSRSRHAISKCRGSLHRDLSTTTEGFVAAAAQDGAARRSLAQAPPIPRLLCRYSAHLSGVSFSAPPATLCSATARPSGHALLRHGPPRRPRSAPPRPSPPATLPSATTLPAGHAPLRHGPPQRQPDSEHAWPRSNRARRRHSHCFMVESRRRKEEMDVDEEEEQSIDKGADEEEEMYEPIDDDEHDDNSFDRNDTMSEDGVLGDDVEVEQVPLDIDSVEGSAKPNNKKQKRDKDKQECIENSPAWDHFEKVMVHDSKDDPEMVKPKVMKAKCNHCTKLYAYKQGSSTSTLNRHWKKCKHRIRKLDRVKIQKRLGFKSINASAKSSMGDVGFEQGIVKELIAKMIMVHNYSFRMVEHEWFNIVMEYLNPLYQPIGRKAIRAECLRVYKKTKDVLREALKDVEYISLTTDLWTSNQTLSYMCVVEHYIDANWIMQTRVLAFMELDPPHSGHVIADALWECVTEWKIENKVISLTLDNASNNDVAIKDLKAKFKFRRGTKFQDIYFHVRCCAHIINLVVQDGTACMNPLSSNLRETVKYFKKSVARMHKFVEICRGLNLTIGAHLSLDVSTRWSSTYKMISTGLPYKEALKDYAVSDLNYKWEPTSEEWNLFELIQPMLFSLSQVTTAFSAQTYPTANIFYPHIVSIKIALVKAMKHKNATYRKMGEAMMEKFNKYWEEKNNVMVLATILDPRYKLLYIRWAFGELYDELTAEMEADGVEKELFALFEKYENEKKQAEKVGPSSSKPPTISSSMPASDSDFHNWRANTTTKSSKSELRNYLEDAGEDNVPNFDLLNWWKVNSLRYPVLAKMARRFLTIPASSVSSESTFSTGGRVLDDYRSSLKPYMVEALVCGGSYIKGAHKDLNVIEVSMDDEEEDVESIKLPTSVVTSN</sequence>
<reference evidence="1" key="1">
    <citation type="submission" date="2021-05" db="EMBL/GenBank/DDBJ databases">
        <authorList>
            <person name="Scholz U."/>
            <person name="Mascher M."/>
            <person name="Fiebig A."/>
        </authorList>
    </citation>
    <scope>NUCLEOTIDE SEQUENCE [LARGE SCALE GENOMIC DNA]</scope>
</reference>